<dbReference type="EMBL" id="CAAALY010012471">
    <property type="protein sequence ID" value="VEL11662.1"/>
    <property type="molecule type" value="Genomic_DNA"/>
</dbReference>
<feature type="region of interest" description="Disordered" evidence="1">
    <location>
        <begin position="95"/>
        <end position="140"/>
    </location>
</feature>
<name>A0A448WH48_9PLAT</name>
<proteinExistence type="predicted"/>
<evidence type="ECO:0000256" key="1">
    <source>
        <dbReference type="SAM" id="MobiDB-lite"/>
    </source>
</evidence>
<accession>A0A448WH48</accession>
<dbReference type="AlphaFoldDB" id="A0A448WH48"/>
<evidence type="ECO:0000313" key="2">
    <source>
        <dbReference type="EMBL" id="VEL11662.1"/>
    </source>
</evidence>
<evidence type="ECO:0000313" key="3">
    <source>
        <dbReference type="Proteomes" id="UP000784294"/>
    </source>
</evidence>
<reference evidence="2" key="1">
    <citation type="submission" date="2018-11" db="EMBL/GenBank/DDBJ databases">
        <authorList>
            <consortium name="Pathogen Informatics"/>
        </authorList>
    </citation>
    <scope>NUCLEOTIDE SEQUENCE</scope>
</reference>
<protein>
    <submittedName>
        <fullName evidence="2">Uncharacterized protein</fullName>
    </submittedName>
</protein>
<feature type="compositionally biased region" description="Basic and acidic residues" evidence="1">
    <location>
        <begin position="104"/>
        <end position="115"/>
    </location>
</feature>
<gene>
    <name evidence="2" type="ORF">PXEA_LOCUS5102</name>
</gene>
<comment type="caution">
    <text evidence="2">The sequence shown here is derived from an EMBL/GenBank/DDBJ whole genome shotgun (WGS) entry which is preliminary data.</text>
</comment>
<sequence length="202" mass="22533">MEDMKIRRLPEPFLYNSIARLTKTETVLWPLFQLSCRCPRDTNRGEHTFAYFSRQGSALVTRQVDLPSHPASLSACLVCPTSTAVGMIHTESTLGTTGLGCRDPPNERGDARGFDDSPASGGQQPDTESEASRSPCGPDYHKVEPVTQVCCRKSLQTEPRRFPSFSRPVGPSYSYPVEHMVTNLILIWLCCLHVRFNFGHSE</sequence>
<organism evidence="2 3">
    <name type="scientific">Protopolystoma xenopodis</name>
    <dbReference type="NCBI Taxonomy" id="117903"/>
    <lineage>
        <taxon>Eukaryota</taxon>
        <taxon>Metazoa</taxon>
        <taxon>Spiralia</taxon>
        <taxon>Lophotrochozoa</taxon>
        <taxon>Platyhelminthes</taxon>
        <taxon>Monogenea</taxon>
        <taxon>Polyopisthocotylea</taxon>
        <taxon>Polystomatidea</taxon>
        <taxon>Polystomatidae</taxon>
        <taxon>Protopolystoma</taxon>
    </lineage>
</organism>
<keyword evidence="3" id="KW-1185">Reference proteome</keyword>
<dbReference type="Proteomes" id="UP000784294">
    <property type="component" value="Unassembled WGS sequence"/>
</dbReference>